<dbReference type="EMBL" id="LR796237">
    <property type="protein sequence ID" value="CAB4130372.1"/>
    <property type="molecule type" value="Genomic_DNA"/>
</dbReference>
<organism evidence="2">
    <name type="scientific">uncultured Caudovirales phage</name>
    <dbReference type="NCBI Taxonomy" id="2100421"/>
    <lineage>
        <taxon>Viruses</taxon>
        <taxon>Duplodnaviria</taxon>
        <taxon>Heunggongvirae</taxon>
        <taxon>Uroviricota</taxon>
        <taxon>Caudoviricetes</taxon>
        <taxon>Peduoviridae</taxon>
        <taxon>Maltschvirus</taxon>
        <taxon>Maltschvirus maltsch</taxon>
    </lineage>
</organism>
<evidence type="ECO:0000313" key="2">
    <source>
        <dbReference type="EMBL" id="CAB4130372.1"/>
    </source>
</evidence>
<proteinExistence type="predicted"/>
<feature type="compositionally biased region" description="Basic and acidic residues" evidence="1">
    <location>
        <begin position="242"/>
        <end position="260"/>
    </location>
</feature>
<name>A0A6J5LAE8_9CAUD</name>
<accession>A0A6J5LAE8</accession>
<sequence length="351" mass="37831">MNKYEQLIEAIIGDNQALAKSLFHSIVVEKSRSIYESLLDAEDGAHMSTSQDKSFGLDDDESDEMSMKEGAMSGIDQVMQDIASGERDIYELLASPKGADEEAAVDHLRERYDQLAGERNLHADDDFEEIIGLLQDEINSEHGEAVTEGDSIDGEEDLDSMDDIDGVASEVEDSDAGSADVEDRVMDLETALDELRAEFDELMAHEEAEEEGEESGEEAEEEGEESEEEGEESGEEVGDEIPAAHKDQSNPVDVMREYVEKVTAPSNADQATNKTSVVAKKNDMGGTTANIARGGAAETGGKVKSPQEIDVAKRNVNKPGGNGADKFFSGKVKAAGLSESAVKSKAKITKK</sequence>
<feature type="compositionally biased region" description="Acidic residues" evidence="1">
    <location>
        <begin position="150"/>
        <end position="175"/>
    </location>
</feature>
<protein>
    <submittedName>
        <fullName evidence="2">Uncharacterized protein</fullName>
    </submittedName>
</protein>
<feature type="compositionally biased region" description="Acidic residues" evidence="1">
    <location>
        <begin position="207"/>
        <end position="239"/>
    </location>
</feature>
<feature type="compositionally biased region" description="Basic and acidic residues" evidence="1">
    <location>
        <begin position="181"/>
        <end position="206"/>
    </location>
</feature>
<feature type="region of interest" description="Disordered" evidence="1">
    <location>
        <begin position="43"/>
        <end position="65"/>
    </location>
</feature>
<feature type="region of interest" description="Disordered" evidence="1">
    <location>
        <begin position="138"/>
        <end position="328"/>
    </location>
</feature>
<feature type="compositionally biased region" description="Polar residues" evidence="1">
    <location>
        <begin position="264"/>
        <end position="276"/>
    </location>
</feature>
<reference evidence="2" key="1">
    <citation type="submission" date="2020-04" db="EMBL/GenBank/DDBJ databases">
        <authorList>
            <person name="Chiriac C."/>
            <person name="Salcher M."/>
            <person name="Ghai R."/>
            <person name="Kavagutti S V."/>
        </authorList>
    </citation>
    <scope>NUCLEOTIDE SEQUENCE</scope>
</reference>
<evidence type="ECO:0000256" key="1">
    <source>
        <dbReference type="SAM" id="MobiDB-lite"/>
    </source>
</evidence>
<gene>
    <name evidence="2" type="ORF">UFOVP116_422</name>
</gene>